<keyword evidence="3" id="KW-1185">Reference proteome</keyword>
<dbReference type="Proteomes" id="UP000674143">
    <property type="component" value="Unassembled WGS sequence"/>
</dbReference>
<dbReference type="Pfam" id="PF25137">
    <property type="entry name" value="ADH_Fe_C"/>
    <property type="match status" value="1"/>
</dbReference>
<dbReference type="SUPFAM" id="SSF56796">
    <property type="entry name" value="Dehydroquinate synthase-like"/>
    <property type="match status" value="1"/>
</dbReference>
<name>A0A836KVZ2_9TRYP</name>
<organism evidence="2 3">
    <name type="scientific">Leishmania orientalis</name>
    <dbReference type="NCBI Taxonomy" id="2249476"/>
    <lineage>
        <taxon>Eukaryota</taxon>
        <taxon>Discoba</taxon>
        <taxon>Euglenozoa</taxon>
        <taxon>Kinetoplastea</taxon>
        <taxon>Metakinetoplastina</taxon>
        <taxon>Trypanosomatida</taxon>
        <taxon>Trypanosomatidae</taxon>
        <taxon>Leishmaniinae</taxon>
        <taxon>Leishmania</taxon>
    </lineage>
</organism>
<comment type="caution">
    <text evidence="2">The sequence shown here is derived from an EMBL/GenBank/DDBJ whole genome shotgun (WGS) entry which is preliminary data.</text>
</comment>
<dbReference type="SMR" id="A0A836KVZ2"/>
<evidence type="ECO:0000313" key="3">
    <source>
        <dbReference type="Proteomes" id="UP000674143"/>
    </source>
</evidence>
<dbReference type="EMBL" id="JAFHLR010000012">
    <property type="protein sequence ID" value="KAG5484865.1"/>
    <property type="molecule type" value="Genomic_DNA"/>
</dbReference>
<protein>
    <recommendedName>
        <fullName evidence="1">Fe-containing alcohol dehydrogenase-like C-terminal domain-containing protein</fullName>
    </recommendedName>
</protein>
<evidence type="ECO:0000313" key="2">
    <source>
        <dbReference type="EMBL" id="KAG5484865.1"/>
    </source>
</evidence>
<dbReference type="AlphaFoldDB" id="A0A836KVZ2"/>
<gene>
    <name evidence="2" type="ORF">LSCM4_07637</name>
</gene>
<proteinExistence type="predicted"/>
<dbReference type="GeneID" id="92363451"/>
<dbReference type="RefSeq" id="XP_067064977.1">
    <property type="nucleotide sequence ID" value="XM_067209517.1"/>
</dbReference>
<feature type="domain" description="Fe-containing alcohol dehydrogenase-like C-terminal" evidence="1">
    <location>
        <begin position="9"/>
        <end position="71"/>
    </location>
</feature>
<reference evidence="3" key="1">
    <citation type="journal article" date="2021" name="Microbiol. Resour. Announc.">
        <title>LGAAP: Leishmaniinae Genome Assembly and Annotation Pipeline.</title>
        <authorList>
            <person name="Almutairi H."/>
            <person name="Urbaniak M.D."/>
            <person name="Bates M.D."/>
            <person name="Jariyapan N."/>
            <person name="Kwakye-Nuako G."/>
            <person name="Thomaz-Soccol V."/>
            <person name="Al-Salem W.S."/>
            <person name="Dillon R.J."/>
            <person name="Bates P.A."/>
            <person name="Gatherer D."/>
        </authorList>
    </citation>
    <scope>NUCLEOTIDE SEQUENCE [LARGE SCALE GENOMIC DNA]</scope>
</reference>
<dbReference type="KEGG" id="loi:92363451"/>
<reference evidence="3" key="2">
    <citation type="journal article" date="2021" name="Sci. Data">
        <title>Chromosome-scale genome sequencing, assembly and annotation of six genomes from subfamily Leishmaniinae.</title>
        <authorList>
            <person name="Almutairi H."/>
            <person name="Urbaniak M.D."/>
            <person name="Bates M.D."/>
            <person name="Jariyapan N."/>
            <person name="Kwakye-Nuako G."/>
            <person name="Thomaz Soccol V."/>
            <person name="Al-Salem W.S."/>
            <person name="Dillon R.J."/>
            <person name="Bates P.A."/>
            <person name="Gatherer D."/>
        </authorList>
    </citation>
    <scope>NUCLEOTIDE SEQUENCE [LARGE SCALE GENOMIC DNA]</scope>
</reference>
<evidence type="ECO:0000259" key="1">
    <source>
        <dbReference type="Pfam" id="PF25137"/>
    </source>
</evidence>
<dbReference type="InterPro" id="IPR056798">
    <property type="entry name" value="ADH_Fe_C"/>
</dbReference>
<dbReference type="Gene3D" id="1.20.1090.10">
    <property type="entry name" value="Dehydroquinate synthase-like - alpha domain"/>
    <property type="match status" value="1"/>
</dbReference>
<accession>A0A836KVZ2</accession>
<sequence length="87" mass="9653">MMRETRLCAAAIDAIRALSAEVEIPSGFKQLGAKEEELPRLANAALLDVRAMFNSRQCTRDNIIGMYCSAMQIKDSGKQVFEPMSGW</sequence>